<dbReference type="AlphaFoldDB" id="A0A078L4A0"/>
<dbReference type="InterPro" id="IPR036514">
    <property type="entry name" value="SGNH_hydro_sf"/>
</dbReference>
<keyword evidence="1" id="KW-0378">Hydrolase</keyword>
<dbReference type="EMBL" id="CCSB01000004">
    <property type="protein sequence ID" value="CDZ78768.1"/>
    <property type="molecule type" value="Genomic_DNA"/>
</dbReference>
<dbReference type="InterPro" id="IPR052940">
    <property type="entry name" value="Carb_Esterase_6"/>
</dbReference>
<proteinExistence type="predicted"/>
<keyword evidence="2" id="KW-0732">Signal</keyword>
<feature type="domain" description="Sialate O-acetylesterase" evidence="3">
    <location>
        <begin position="55"/>
        <end position="270"/>
    </location>
</feature>
<name>A0A078L4A0_9GAMM</name>
<accession>A0A078L4A0</accession>
<dbReference type="PANTHER" id="PTHR31988:SF19">
    <property type="entry name" value="9-O-ACETYL-N-ACETYLNEURAMINIC ACID DEACETYLASE-RELATED"/>
    <property type="match status" value="1"/>
</dbReference>
<evidence type="ECO:0000313" key="4">
    <source>
        <dbReference type="EMBL" id="CDZ78768.1"/>
    </source>
</evidence>
<dbReference type="eggNOG" id="COG2755">
    <property type="taxonomic scope" value="Bacteria"/>
</dbReference>
<dbReference type="InterPro" id="IPR005181">
    <property type="entry name" value="SASA"/>
</dbReference>
<dbReference type="Gene3D" id="3.40.50.1110">
    <property type="entry name" value="SGNH hydrolase"/>
    <property type="match status" value="1"/>
</dbReference>
<dbReference type="Pfam" id="PF03629">
    <property type="entry name" value="SASA"/>
    <property type="match status" value="1"/>
</dbReference>
<organism evidence="4 5">
    <name type="scientific">Legionella massiliensis</name>
    <dbReference type="NCBI Taxonomy" id="1034943"/>
    <lineage>
        <taxon>Bacteria</taxon>
        <taxon>Pseudomonadati</taxon>
        <taxon>Pseudomonadota</taxon>
        <taxon>Gammaproteobacteria</taxon>
        <taxon>Legionellales</taxon>
        <taxon>Legionellaceae</taxon>
        <taxon>Legionella</taxon>
    </lineage>
</organism>
<evidence type="ECO:0000256" key="1">
    <source>
        <dbReference type="ARBA" id="ARBA00022801"/>
    </source>
</evidence>
<keyword evidence="5" id="KW-1185">Reference proteome</keyword>
<dbReference type="OrthoDB" id="7064501at2"/>
<protein>
    <recommendedName>
        <fullName evidence="3">Sialate O-acetylesterase domain-containing protein</fullName>
    </recommendedName>
</protein>
<dbReference type="Proteomes" id="UP000044071">
    <property type="component" value="Unassembled WGS sequence"/>
</dbReference>
<dbReference type="STRING" id="1034943.BN59_03082"/>
<sequence>MSKNFLIFLFSAAINNTVFAEESSIAIDQFQRLIRYPGKTEVSCPKQDKDTAVLLAIGQSNAANHAEKMFVTKYPTQVFNYFNGKCYIASSPLLGATAPLGELITPLADKLIDNGDYKTVVILPSAIGGSAIERWQQGGDLNSMMQAVIGHSPYRITEVIWHQGESDFVLKTKAEDYKKRFNSLVNSLRKTKEFSPPIYYAIATKCGDNPEWQRANPIAMAQKSLANPTQNIFLAVDTDTLLSDSDRAPDHCHFGETGQVKTANAFAAAIHSQKTRILK</sequence>
<evidence type="ECO:0000259" key="3">
    <source>
        <dbReference type="Pfam" id="PF03629"/>
    </source>
</evidence>
<reference evidence="4 5" key="1">
    <citation type="submission" date="2014-06" db="EMBL/GenBank/DDBJ databases">
        <authorList>
            <person name="Urmite Genomes Urmite Genomes"/>
        </authorList>
    </citation>
    <scope>NUCLEOTIDE SEQUENCE [LARGE SCALE GENOMIC DNA]</scope>
</reference>
<gene>
    <name evidence="4" type="ORF">BN59_03082</name>
</gene>
<evidence type="ECO:0000256" key="2">
    <source>
        <dbReference type="SAM" id="SignalP"/>
    </source>
</evidence>
<feature type="chain" id="PRO_5009744216" description="Sialate O-acetylesterase domain-containing protein" evidence="2">
    <location>
        <begin position="21"/>
        <end position="279"/>
    </location>
</feature>
<feature type="signal peptide" evidence="2">
    <location>
        <begin position="1"/>
        <end position="20"/>
    </location>
</feature>
<evidence type="ECO:0000313" key="5">
    <source>
        <dbReference type="Proteomes" id="UP000044071"/>
    </source>
</evidence>
<dbReference type="PANTHER" id="PTHR31988">
    <property type="entry name" value="ESTERASE, PUTATIVE (DUF303)-RELATED"/>
    <property type="match status" value="1"/>
</dbReference>
<dbReference type="SUPFAM" id="SSF52266">
    <property type="entry name" value="SGNH hydrolase"/>
    <property type="match status" value="1"/>
</dbReference>
<dbReference type="RefSeq" id="WP_044011959.1">
    <property type="nucleotide sequence ID" value="NZ_CCVW01000004.1"/>
</dbReference>
<dbReference type="GO" id="GO:0016788">
    <property type="term" value="F:hydrolase activity, acting on ester bonds"/>
    <property type="evidence" value="ECO:0007669"/>
    <property type="project" value="UniProtKB-ARBA"/>
</dbReference>